<reference evidence="5" key="1">
    <citation type="journal article" date="2014" name="Genome Announc.">
        <title>Draft Genome Sequence of Marine Flavobacterium Jejuia pallidilutea Strain 11shimoA1 and Pigmentation Mutants.</title>
        <authorList>
            <person name="Takatani N."/>
            <person name="Nakanishi M."/>
            <person name="Meirelles P."/>
            <person name="Mino S."/>
            <person name="Suda W."/>
            <person name="Oshima K."/>
            <person name="Hattori M."/>
            <person name="Ohkuma M."/>
            <person name="Hosokawa M."/>
            <person name="Miyashita K."/>
            <person name="Thompson F.L."/>
            <person name="Niwa A."/>
            <person name="Sawabe T."/>
            <person name="Sawabe T."/>
        </authorList>
    </citation>
    <scope>NUCLEOTIDE SEQUENCE [LARGE SCALE GENOMIC DNA]</scope>
    <source>
        <strain evidence="5">JCM 19538</strain>
    </source>
</reference>
<dbReference type="eggNOG" id="COG2897">
    <property type="taxonomic scope" value="Bacteria"/>
</dbReference>
<evidence type="ECO:0000313" key="3">
    <source>
        <dbReference type="EMBL" id="GAL88447.1"/>
    </source>
</evidence>
<organism evidence="2 4">
    <name type="scientific">Jejuia pallidilutea</name>
    <dbReference type="NCBI Taxonomy" id="504487"/>
    <lineage>
        <taxon>Bacteria</taxon>
        <taxon>Pseudomonadati</taxon>
        <taxon>Bacteroidota</taxon>
        <taxon>Flavobacteriia</taxon>
        <taxon>Flavobacteriales</taxon>
        <taxon>Flavobacteriaceae</taxon>
        <taxon>Jejuia</taxon>
    </lineage>
</organism>
<dbReference type="InterPro" id="IPR050229">
    <property type="entry name" value="GlpE_sulfurtransferase"/>
</dbReference>
<dbReference type="EMBL" id="BBNR01000002">
    <property type="protein sequence ID" value="GAL65921.1"/>
    <property type="molecule type" value="Genomic_DNA"/>
</dbReference>
<name>A0A090VMH4_9FLAO</name>
<comment type="caution">
    <text evidence="2">The sequence shown here is derived from an EMBL/GenBank/DDBJ whole genome shotgun (WGS) entry which is preliminary data.</text>
</comment>
<dbReference type="Gene3D" id="3.40.250.10">
    <property type="entry name" value="Rhodanese-like domain"/>
    <property type="match status" value="2"/>
</dbReference>
<protein>
    <submittedName>
        <fullName evidence="2">Rhodanese-like</fullName>
    </submittedName>
</protein>
<dbReference type="Proteomes" id="UP000029641">
    <property type="component" value="Unassembled WGS sequence"/>
</dbReference>
<dbReference type="OrthoDB" id="1450994at2"/>
<dbReference type="PANTHER" id="PTHR43031:SF16">
    <property type="entry name" value="OXIDOREDUCTASE"/>
    <property type="match status" value="1"/>
</dbReference>
<dbReference type="SMART" id="SM00450">
    <property type="entry name" value="RHOD"/>
    <property type="match status" value="2"/>
</dbReference>
<dbReference type="InterPro" id="IPR001763">
    <property type="entry name" value="Rhodanese-like_dom"/>
</dbReference>
<keyword evidence="5" id="KW-1185">Reference proteome</keyword>
<dbReference type="PROSITE" id="PS50206">
    <property type="entry name" value="RHODANESE_3"/>
    <property type="match status" value="2"/>
</dbReference>
<evidence type="ECO:0000313" key="4">
    <source>
        <dbReference type="Proteomes" id="UP000029641"/>
    </source>
</evidence>
<evidence type="ECO:0000313" key="5">
    <source>
        <dbReference type="Proteomes" id="UP000030184"/>
    </source>
</evidence>
<evidence type="ECO:0000313" key="2">
    <source>
        <dbReference type="EMBL" id="GAL65921.1"/>
    </source>
</evidence>
<dbReference type="CDD" id="cd00158">
    <property type="entry name" value="RHOD"/>
    <property type="match status" value="2"/>
</dbReference>
<dbReference type="Pfam" id="PF00581">
    <property type="entry name" value="Rhodanese"/>
    <property type="match status" value="2"/>
</dbReference>
<dbReference type="AlphaFoldDB" id="A0A090VMH4"/>
<dbReference type="PANTHER" id="PTHR43031">
    <property type="entry name" value="FAD-DEPENDENT OXIDOREDUCTASE"/>
    <property type="match status" value="1"/>
</dbReference>
<gene>
    <name evidence="2" type="ORF">JCM19301_3606</name>
    <name evidence="3" type="ORF">JCM19538_2960</name>
</gene>
<dbReference type="PROSITE" id="PS51257">
    <property type="entry name" value="PROKAR_LIPOPROTEIN"/>
    <property type="match status" value="1"/>
</dbReference>
<feature type="domain" description="Rhodanese" evidence="1">
    <location>
        <begin position="78"/>
        <end position="164"/>
    </location>
</feature>
<dbReference type="SUPFAM" id="SSF52821">
    <property type="entry name" value="Rhodanese/Cell cycle control phosphatase"/>
    <property type="match status" value="2"/>
</dbReference>
<evidence type="ECO:0000259" key="1">
    <source>
        <dbReference type="PROSITE" id="PS50206"/>
    </source>
</evidence>
<dbReference type="Proteomes" id="UP000030184">
    <property type="component" value="Unassembled WGS sequence"/>
</dbReference>
<proteinExistence type="predicted"/>
<accession>A0A090VMH4</accession>
<sequence>MKKLAIYFIVLLIVPALFLTSCDRGDDLGEDTAVATPAFTLMTDFMVQNNRDIGNILTNTDNEKFVVGPPAAADLQTFLDTYYIMDLRSSSDFATTHIEGANNVAFSDILTTAATTSKPILMVCYTGQTACYATALLRLYGYPSTRSLKWGMSGWNASTAGPWNSKIGSNLADGHSNWSHQGAPATLVFDDPTISTTLTDGEAILKQRVKALVAAGFGSVTVSGSDVLNNPSQYFINNYFSEADYLGFGHINGAYRILPLTLGDNSYLGLNPDANAKIVTYCYTGQTSAVITACLRVLGYNAYTMTFGMNGIYNTNPSWTTNQWGGDSNPKNLPVTNN</sequence>
<dbReference type="InterPro" id="IPR036873">
    <property type="entry name" value="Rhodanese-like_dom_sf"/>
</dbReference>
<feature type="domain" description="Rhodanese" evidence="1">
    <location>
        <begin position="249"/>
        <end position="321"/>
    </location>
</feature>
<dbReference type="EMBL" id="BBNY01000003">
    <property type="protein sequence ID" value="GAL88447.1"/>
    <property type="molecule type" value="Genomic_DNA"/>
</dbReference>
<dbReference type="RefSeq" id="WP_042241266.1">
    <property type="nucleotide sequence ID" value="NZ_BBNR01000002.1"/>
</dbReference>
<dbReference type="STRING" id="504487.JCM19538_2960"/>